<dbReference type="InterPro" id="IPR046347">
    <property type="entry name" value="bZIP_sf"/>
</dbReference>
<dbReference type="Gene3D" id="1.20.5.170">
    <property type="match status" value="1"/>
</dbReference>
<evidence type="ECO:0000259" key="7">
    <source>
        <dbReference type="PROSITE" id="PS00036"/>
    </source>
</evidence>
<evidence type="ECO:0000313" key="8">
    <source>
        <dbReference type="EMBL" id="KAL1191944.1"/>
    </source>
</evidence>
<feature type="region of interest" description="Disordered" evidence="6">
    <location>
        <begin position="153"/>
        <end position="184"/>
    </location>
</feature>
<dbReference type="Proteomes" id="UP001558713">
    <property type="component" value="Unassembled WGS sequence"/>
</dbReference>
<keyword evidence="4" id="KW-0539">Nucleus</keyword>
<keyword evidence="9" id="KW-1185">Reference proteome</keyword>
<keyword evidence="2" id="KW-0597">Phosphoprotein</keyword>
<keyword evidence="3" id="KW-0238">DNA-binding</keyword>
<feature type="coiled-coil region" evidence="5">
    <location>
        <begin position="191"/>
        <end position="223"/>
    </location>
</feature>
<dbReference type="CDD" id="cd14707">
    <property type="entry name" value="bZIP_plant_BZIP46"/>
    <property type="match status" value="1"/>
</dbReference>
<name>A0ABD0ZB67_CARAN</name>
<dbReference type="FunFam" id="1.20.5.170:FF:000036">
    <property type="entry name" value="ABSCISIC ACID-INSENSITIVE 5-like protein 2"/>
    <property type="match status" value="1"/>
</dbReference>
<feature type="compositionally biased region" description="Low complexity" evidence="6">
    <location>
        <begin position="16"/>
        <end position="32"/>
    </location>
</feature>
<comment type="caution">
    <text evidence="8">The sequence shown here is derived from an EMBL/GenBank/DDBJ whole genome shotgun (WGS) entry which is preliminary data.</text>
</comment>
<feature type="compositionally biased region" description="Basic and acidic residues" evidence="6">
    <location>
        <begin position="155"/>
        <end position="164"/>
    </location>
</feature>
<feature type="region of interest" description="Disordered" evidence="6">
    <location>
        <begin position="16"/>
        <end position="37"/>
    </location>
</feature>
<dbReference type="AlphaFoldDB" id="A0ABD0ZB67"/>
<sequence>MLSSAKHKINLVPFSISSSSTSSSSTSSSSTSLGQNRSQVTMEEVWKEINLSSLHHQRQLNIQEPMLKNQNPNNSIFQDFLNTPLNQQQPPPPFSSSSIVNVLYGSPLPLPPPVTVLTLNSGVGFEFLDNTDTLVASNPYFFKESENFGCFGKKRGQDSDQSRGDRRHKRMIKNRESAARSRARKQECAYTNELLLEIAHLQTENARLKREQEELKMAEATTQYQVKKTLQRSWTAPF</sequence>
<evidence type="ECO:0000256" key="4">
    <source>
        <dbReference type="ARBA" id="ARBA00023242"/>
    </source>
</evidence>
<evidence type="ECO:0000256" key="6">
    <source>
        <dbReference type="SAM" id="MobiDB-lite"/>
    </source>
</evidence>
<keyword evidence="5" id="KW-0175">Coiled coil</keyword>
<feature type="compositionally biased region" description="Basic and acidic residues" evidence="6">
    <location>
        <begin position="173"/>
        <end position="184"/>
    </location>
</feature>
<evidence type="ECO:0000313" key="9">
    <source>
        <dbReference type="Proteomes" id="UP001558713"/>
    </source>
</evidence>
<dbReference type="SUPFAM" id="SSF57959">
    <property type="entry name" value="Leucine zipper domain"/>
    <property type="match status" value="1"/>
</dbReference>
<evidence type="ECO:0000256" key="3">
    <source>
        <dbReference type="ARBA" id="ARBA00023125"/>
    </source>
</evidence>
<reference evidence="8 9" key="1">
    <citation type="submission" date="2024-04" db="EMBL/GenBank/DDBJ databases">
        <title>Genome assembly C_amara_ONT_v2.</title>
        <authorList>
            <person name="Yant L."/>
            <person name="Moore C."/>
            <person name="Slenker M."/>
        </authorList>
    </citation>
    <scope>NUCLEOTIDE SEQUENCE [LARGE SCALE GENOMIC DNA]</scope>
    <source>
        <tissue evidence="8">Leaf</tissue>
    </source>
</reference>
<evidence type="ECO:0000256" key="5">
    <source>
        <dbReference type="SAM" id="Coils"/>
    </source>
</evidence>
<dbReference type="EMBL" id="JBANAX010000839">
    <property type="protein sequence ID" value="KAL1191944.1"/>
    <property type="molecule type" value="Genomic_DNA"/>
</dbReference>
<feature type="domain" description="BZIP" evidence="7">
    <location>
        <begin position="169"/>
        <end position="184"/>
    </location>
</feature>
<dbReference type="GO" id="GO:0003677">
    <property type="term" value="F:DNA binding"/>
    <property type="evidence" value="ECO:0007669"/>
    <property type="project" value="UniProtKB-KW"/>
</dbReference>
<comment type="subcellular location">
    <subcellularLocation>
        <location evidence="1">Nucleus</location>
    </subcellularLocation>
</comment>
<dbReference type="InterPro" id="IPR043452">
    <property type="entry name" value="BZIP46-like"/>
</dbReference>
<accession>A0ABD0ZB67</accession>
<dbReference type="PANTHER" id="PTHR22952">
    <property type="entry name" value="CAMP-RESPONSE ELEMENT BINDING PROTEIN-RELATED"/>
    <property type="match status" value="1"/>
</dbReference>
<evidence type="ECO:0000256" key="1">
    <source>
        <dbReference type="ARBA" id="ARBA00004123"/>
    </source>
</evidence>
<protein>
    <submittedName>
        <fullName evidence="8">BZIP transcription factor 27</fullName>
    </submittedName>
</protein>
<dbReference type="PROSITE" id="PS00036">
    <property type="entry name" value="BZIP_BASIC"/>
    <property type="match status" value="1"/>
</dbReference>
<dbReference type="SMART" id="SM00338">
    <property type="entry name" value="BRLZ"/>
    <property type="match status" value="1"/>
</dbReference>
<evidence type="ECO:0000256" key="2">
    <source>
        <dbReference type="ARBA" id="ARBA00022553"/>
    </source>
</evidence>
<gene>
    <name evidence="8" type="ORF">V5N11_032287</name>
</gene>
<dbReference type="Pfam" id="PF00170">
    <property type="entry name" value="bZIP_1"/>
    <property type="match status" value="1"/>
</dbReference>
<proteinExistence type="predicted"/>
<dbReference type="InterPro" id="IPR004827">
    <property type="entry name" value="bZIP"/>
</dbReference>
<dbReference type="PANTHER" id="PTHR22952:SF484">
    <property type="entry name" value="BZIP TRANSCRIPTION FACTOR 27"/>
    <property type="match status" value="1"/>
</dbReference>
<organism evidence="8 9">
    <name type="scientific">Cardamine amara subsp. amara</name>
    <dbReference type="NCBI Taxonomy" id="228776"/>
    <lineage>
        <taxon>Eukaryota</taxon>
        <taxon>Viridiplantae</taxon>
        <taxon>Streptophyta</taxon>
        <taxon>Embryophyta</taxon>
        <taxon>Tracheophyta</taxon>
        <taxon>Spermatophyta</taxon>
        <taxon>Magnoliopsida</taxon>
        <taxon>eudicotyledons</taxon>
        <taxon>Gunneridae</taxon>
        <taxon>Pentapetalae</taxon>
        <taxon>rosids</taxon>
        <taxon>malvids</taxon>
        <taxon>Brassicales</taxon>
        <taxon>Brassicaceae</taxon>
        <taxon>Cardamineae</taxon>
        <taxon>Cardamine</taxon>
    </lineage>
</organism>
<dbReference type="GO" id="GO:0005634">
    <property type="term" value="C:nucleus"/>
    <property type="evidence" value="ECO:0007669"/>
    <property type="project" value="UniProtKB-SubCell"/>
</dbReference>